<name>A0A926DQU1_9FIRM</name>
<dbReference type="EMBL" id="JACRSQ010000002">
    <property type="protein sequence ID" value="MBC8542321.1"/>
    <property type="molecule type" value="Genomic_DNA"/>
</dbReference>
<gene>
    <name evidence="2" type="ORF">H8730_02005</name>
</gene>
<dbReference type="AlphaFoldDB" id="A0A926DQU1"/>
<dbReference type="Proteomes" id="UP000657006">
    <property type="component" value="Unassembled WGS sequence"/>
</dbReference>
<dbReference type="SUPFAM" id="SSF51126">
    <property type="entry name" value="Pectin lyase-like"/>
    <property type="match status" value="1"/>
</dbReference>
<dbReference type="RefSeq" id="WP_177715959.1">
    <property type="nucleotide sequence ID" value="NZ_JACRSQ010000002.1"/>
</dbReference>
<keyword evidence="3" id="KW-1185">Reference proteome</keyword>
<feature type="domain" description="Right handed beta helix" evidence="1">
    <location>
        <begin position="318"/>
        <end position="391"/>
    </location>
</feature>
<feature type="domain" description="Right handed beta helix" evidence="1">
    <location>
        <begin position="400"/>
        <end position="534"/>
    </location>
</feature>
<sequence>MKTFFVSPVGNDKNVGTEREQAFYTLTRARDAVRLAKQSDEFDGACITVLSGKYSMAQGLHLDWQDSGTEEAPVIWKGEGKPIFSGAISIQGFQPVTDPEILARLPKDAAPFVVECDLFAQGVRDFGVFRSRGGGFTLPSHMEFFYKNQRQTLARWPNDGFTRVAGLVPGHINTYEEHGHEQQGSDTHFYFEEDRPLHWKHPEEVILHGYWSWDWADRYIKPVHWDMEKHIVEVESRVGTYDIRTNARFRYINVLEELDCPGEWYADRRSGKLYFWPPDAFEEGYAEVSMLEEAFLTLDHVSHVALEGLAFCSGRATAVEIQGGHHIALRDCHFYNLGSSGVNAVDTTETLLDSCSFANMGDGGITISGGDRKTLTPSGNRITNCDIHHFGEWSRCYCLGISLSGVGIRVDHNSIHDAPQEALHYHGNDHIIEYNDFYNLCQDADDSGATHTGRDWTQRGTVLRYNRVHGVQNLSNADRKVGIVGIYLDDWASGQIVYGNLFEDVFMGVMVGSGRDNLLKQNVFVNCHRAISFDARGLTWAQYYFDGRTNTLFDLLAEIAYEDTPYLQRYPQLASLLEDEPVLPKHNAFLENKVWGCETWIRFVDGMSEEILLLKDNEILPEAPSGWQQRTDLYPALTAGSTLDQNRKTI</sequence>
<reference evidence="2" key="1">
    <citation type="submission" date="2020-08" db="EMBL/GenBank/DDBJ databases">
        <title>Genome public.</title>
        <authorList>
            <person name="Liu C."/>
            <person name="Sun Q."/>
        </authorList>
    </citation>
    <scope>NUCLEOTIDE SEQUENCE</scope>
    <source>
        <strain evidence="2">NSJ-32</strain>
    </source>
</reference>
<dbReference type="InterPro" id="IPR006626">
    <property type="entry name" value="PbH1"/>
</dbReference>
<dbReference type="Pfam" id="PF13229">
    <property type="entry name" value="Beta_helix"/>
    <property type="match status" value="2"/>
</dbReference>
<evidence type="ECO:0000259" key="1">
    <source>
        <dbReference type="Pfam" id="PF13229"/>
    </source>
</evidence>
<protein>
    <submittedName>
        <fullName evidence="2">Right-handed parallel beta-helix repeat-containing protein</fullName>
    </submittedName>
</protein>
<dbReference type="Gene3D" id="2.160.20.10">
    <property type="entry name" value="Single-stranded right-handed beta-helix, Pectin lyase-like"/>
    <property type="match status" value="2"/>
</dbReference>
<organism evidence="2 3">
    <name type="scientific">Bianquea renquensis</name>
    <dbReference type="NCBI Taxonomy" id="2763661"/>
    <lineage>
        <taxon>Bacteria</taxon>
        <taxon>Bacillati</taxon>
        <taxon>Bacillota</taxon>
        <taxon>Clostridia</taxon>
        <taxon>Eubacteriales</taxon>
        <taxon>Bianqueaceae</taxon>
        <taxon>Bianquea</taxon>
    </lineage>
</organism>
<comment type="caution">
    <text evidence="2">The sequence shown here is derived from an EMBL/GenBank/DDBJ whole genome shotgun (WGS) entry which is preliminary data.</text>
</comment>
<dbReference type="PANTHER" id="PTHR36453">
    <property type="entry name" value="SECRETED PROTEIN-RELATED"/>
    <property type="match status" value="1"/>
</dbReference>
<dbReference type="PANTHER" id="PTHR36453:SF1">
    <property type="entry name" value="RIGHT HANDED BETA HELIX DOMAIN-CONTAINING PROTEIN"/>
    <property type="match status" value="1"/>
</dbReference>
<evidence type="ECO:0000313" key="2">
    <source>
        <dbReference type="EMBL" id="MBC8542321.1"/>
    </source>
</evidence>
<accession>A0A926DQU1</accession>
<dbReference type="InterPro" id="IPR012334">
    <property type="entry name" value="Pectin_lyas_fold"/>
</dbReference>
<evidence type="ECO:0000313" key="3">
    <source>
        <dbReference type="Proteomes" id="UP000657006"/>
    </source>
</evidence>
<dbReference type="InterPro" id="IPR039448">
    <property type="entry name" value="Beta_helix"/>
</dbReference>
<proteinExistence type="predicted"/>
<dbReference type="SMART" id="SM00710">
    <property type="entry name" value="PbH1"/>
    <property type="match status" value="6"/>
</dbReference>
<dbReference type="InterPro" id="IPR011050">
    <property type="entry name" value="Pectin_lyase_fold/virulence"/>
</dbReference>